<evidence type="ECO:0000313" key="10">
    <source>
        <dbReference type="Proteomes" id="UP001165667"/>
    </source>
</evidence>
<feature type="transmembrane region" description="Helical" evidence="8">
    <location>
        <begin position="950"/>
        <end position="973"/>
    </location>
</feature>
<feature type="transmembrane region" description="Helical" evidence="8">
    <location>
        <begin position="521"/>
        <end position="543"/>
    </location>
</feature>
<organism evidence="9 10">
    <name type="scientific">Lichenifustis flavocetrariae</name>
    <dbReference type="NCBI Taxonomy" id="2949735"/>
    <lineage>
        <taxon>Bacteria</taxon>
        <taxon>Pseudomonadati</taxon>
        <taxon>Pseudomonadota</taxon>
        <taxon>Alphaproteobacteria</taxon>
        <taxon>Hyphomicrobiales</taxon>
        <taxon>Lichenihabitantaceae</taxon>
        <taxon>Lichenifustis</taxon>
    </lineage>
</organism>
<accession>A0AA42CI44</accession>
<feature type="transmembrane region" description="Helical" evidence="8">
    <location>
        <begin position="847"/>
        <end position="867"/>
    </location>
</feature>
<keyword evidence="4" id="KW-0997">Cell inner membrane</keyword>
<feature type="transmembrane region" description="Helical" evidence="8">
    <location>
        <begin position="359"/>
        <end position="379"/>
    </location>
</feature>
<dbReference type="Gene3D" id="3.30.70.1430">
    <property type="entry name" value="Multidrug efflux transporter AcrB pore domain"/>
    <property type="match status" value="2"/>
</dbReference>
<proteinExistence type="predicted"/>
<protein>
    <submittedName>
        <fullName evidence="9">Multidrug efflux RND transporter permease subunit</fullName>
    </submittedName>
</protein>
<dbReference type="SUPFAM" id="SSF82866">
    <property type="entry name" value="Multidrug efflux transporter AcrB transmembrane domain"/>
    <property type="match status" value="2"/>
</dbReference>
<feature type="transmembrane region" description="Helical" evidence="8">
    <location>
        <begin position="979"/>
        <end position="1007"/>
    </location>
</feature>
<feature type="transmembrane region" description="Helical" evidence="8">
    <location>
        <begin position="462"/>
        <end position="480"/>
    </location>
</feature>
<evidence type="ECO:0000256" key="5">
    <source>
        <dbReference type="ARBA" id="ARBA00022692"/>
    </source>
</evidence>
<dbReference type="SUPFAM" id="SSF82693">
    <property type="entry name" value="Multidrug efflux transporter AcrB pore domain, PN1, PN2, PC1 and PC2 subdomains"/>
    <property type="match status" value="4"/>
</dbReference>
<dbReference type="Gene3D" id="3.30.70.1440">
    <property type="entry name" value="Multidrug efflux transporter AcrB pore domain"/>
    <property type="match status" value="1"/>
</dbReference>
<evidence type="ECO:0000256" key="7">
    <source>
        <dbReference type="ARBA" id="ARBA00023136"/>
    </source>
</evidence>
<dbReference type="Gene3D" id="3.30.70.1320">
    <property type="entry name" value="Multidrug efflux transporter AcrB pore domain like"/>
    <property type="match status" value="1"/>
</dbReference>
<feature type="transmembrane region" description="Helical" evidence="8">
    <location>
        <begin position="333"/>
        <end position="352"/>
    </location>
</feature>
<evidence type="ECO:0000256" key="6">
    <source>
        <dbReference type="ARBA" id="ARBA00022989"/>
    </source>
</evidence>
<gene>
    <name evidence="9" type="ORF">M8523_00190</name>
</gene>
<keyword evidence="2" id="KW-0813">Transport</keyword>
<keyword evidence="5 8" id="KW-0812">Transmembrane</keyword>
<sequence length="1034" mass="111439">MAFTDLFIRRPVLASVVSLLIFLIGLQAFTKLAIRQYPELSSTTITITTTYPGANADLIKGFITTPIEQAVASTEGIDTLVSSSQQNASTVTLNLRLNANPDRAVADVLSKVNQVRGVLPREANDPTVVKQTGQGFALMYLSFNSGVLTGPQITDYLTRVVQPKLQTIDGVANAQILGGQTFAMRIWLDPNRMAARGITPTDIRTALTNNNFISAAGQIKGDYTQTSINAETSLDSAKAFAQLVIAAHGDALVRLGDVSNIELGPESVDSSSVFDGLKAVFIGIYATPSANPLTVIQNVNRAFPDLKAQLPPGLNSAIAYDSTKFISASIDEVAKTLAEAAVIVVVVIFLFLGNLRSTLIPIVTIPLSLVGVMIMLLALGYSINLLTLLAFVLAIGLVVDDAIVVVENIYRHIEEGLTPFDAALKGAREIAGPVVSMTVTLAAVYAPIGFVSGLTGALFREFAFTLAGSVVVSGIVALTLSPMMCSRLLTAQQGQGRFVRFLDRMFDGLRRRYERRLHKTLNFRAMTVMVLLGTVVLTGLFYMTTPRELAPDEDQGALFALVKTPQYANLDYLEKSTDQLYKIFGSIGEKDHVFAINGSGGVNAGFAGLIFKPWNERTRNQKDILAELSPKLATLPGAKVIAFSPPPLPGSTGGPPLQFVIRTTGDYKQLADIVAQIQVEAQKSGLFIFTDTDLKFDTPQIEFKVDAAKANRLGINMQDVGSSLATLLGGNYVNRFNLFGRSYEVIPQVPREFRNTPDWLLRYQVRSSAGDLVPLSIIARTSQSVQPNALNNFQQLSSATLSGVPFPGHTLGEGLDFLKARAAEIFPAGYTYDFQGDSRQYEQEGSALVVTFVFALIVIFLVLAAQFESFRDPFVILIALPTSMFGALLPLNIGGVVGATSINIYTQIGLVTLIGLISKHGILMVEFANRMQEEGMSRRAAIEHAAGVRLRPILMTTAAMVVSMVPLIIASGAGAKSRFSIGIVIASGMLIGTLFTLFVTPAVYTLIAREHKRLPARDSEERVALDGRVQHAAE</sequence>
<comment type="subcellular location">
    <subcellularLocation>
        <location evidence="1">Cell inner membrane</location>
        <topology evidence="1">Multi-pass membrane protein</topology>
    </subcellularLocation>
</comment>
<dbReference type="InterPro" id="IPR001036">
    <property type="entry name" value="Acrflvin-R"/>
</dbReference>
<dbReference type="NCBIfam" id="NF033617">
    <property type="entry name" value="RND_permease_2"/>
    <property type="match status" value="1"/>
</dbReference>
<evidence type="ECO:0000256" key="3">
    <source>
        <dbReference type="ARBA" id="ARBA00022475"/>
    </source>
</evidence>
<evidence type="ECO:0000256" key="8">
    <source>
        <dbReference type="SAM" id="Phobius"/>
    </source>
</evidence>
<dbReference type="Gene3D" id="3.30.2090.10">
    <property type="entry name" value="Multidrug efflux transporter AcrB TolC docking domain, DN and DC subdomains"/>
    <property type="match status" value="2"/>
</dbReference>
<keyword evidence="3" id="KW-1003">Cell membrane</keyword>
<reference evidence="9" key="1">
    <citation type="submission" date="2022-05" db="EMBL/GenBank/DDBJ databases">
        <authorList>
            <person name="Pankratov T."/>
        </authorList>
    </citation>
    <scope>NUCLEOTIDE SEQUENCE</scope>
    <source>
        <strain evidence="9">BP6-180914</strain>
    </source>
</reference>
<evidence type="ECO:0000256" key="1">
    <source>
        <dbReference type="ARBA" id="ARBA00004429"/>
    </source>
</evidence>
<keyword evidence="7 8" id="KW-0472">Membrane</keyword>
<dbReference type="SUPFAM" id="SSF82714">
    <property type="entry name" value="Multidrug efflux transporter AcrB TolC docking domain, DN and DC subdomains"/>
    <property type="match status" value="2"/>
</dbReference>
<comment type="caution">
    <text evidence="9">The sequence shown here is derived from an EMBL/GenBank/DDBJ whole genome shotgun (WGS) entry which is preliminary data.</text>
</comment>
<dbReference type="InterPro" id="IPR027463">
    <property type="entry name" value="AcrB_DN_DC_subdom"/>
</dbReference>
<dbReference type="FunFam" id="1.20.1640.10:FF:000001">
    <property type="entry name" value="Efflux pump membrane transporter"/>
    <property type="match status" value="1"/>
</dbReference>
<dbReference type="PANTHER" id="PTHR32063">
    <property type="match status" value="1"/>
</dbReference>
<dbReference type="AlphaFoldDB" id="A0AA42CI44"/>
<keyword evidence="10" id="KW-1185">Reference proteome</keyword>
<name>A0AA42CI44_9HYPH</name>
<dbReference type="PANTHER" id="PTHR32063:SF28">
    <property type="entry name" value="BLR2861 PROTEIN"/>
    <property type="match status" value="1"/>
</dbReference>
<dbReference type="GO" id="GO:0042910">
    <property type="term" value="F:xenobiotic transmembrane transporter activity"/>
    <property type="evidence" value="ECO:0007669"/>
    <property type="project" value="TreeGrafter"/>
</dbReference>
<dbReference type="PRINTS" id="PR00702">
    <property type="entry name" value="ACRIFLAVINRP"/>
</dbReference>
<dbReference type="EMBL" id="JAMOIM010000001">
    <property type="protein sequence ID" value="MCW6506436.1"/>
    <property type="molecule type" value="Genomic_DNA"/>
</dbReference>
<dbReference type="Gene3D" id="1.20.1640.10">
    <property type="entry name" value="Multidrug efflux transporter AcrB transmembrane domain"/>
    <property type="match status" value="2"/>
</dbReference>
<dbReference type="Proteomes" id="UP001165667">
    <property type="component" value="Unassembled WGS sequence"/>
</dbReference>
<evidence type="ECO:0000313" key="9">
    <source>
        <dbReference type="EMBL" id="MCW6506436.1"/>
    </source>
</evidence>
<dbReference type="Pfam" id="PF00873">
    <property type="entry name" value="ACR_tran"/>
    <property type="match status" value="1"/>
</dbReference>
<feature type="transmembrane region" description="Helical" evidence="8">
    <location>
        <begin position="385"/>
        <end position="410"/>
    </location>
</feature>
<feature type="transmembrane region" description="Helical" evidence="8">
    <location>
        <begin position="430"/>
        <end position="450"/>
    </location>
</feature>
<evidence type="ECO:0000256" key="4">
    <source>
        <dbReference type="ARBA" id="ARBA00022519"/>
    </source>
</evidence>
<dbReference type="GO" id="GO:0005886">
    <property type="term" value="C:plasma membrane"/>
    <property type="evidence" value="ECO:0007669"/>
    <property type="project" value="UniProtKB-SubCell"/>
</dbReference>
<keyword evidence="6 8" id="KW-1133">Transmembrane helix</keyword>
<feature type="transmembrane region" description="Helical" evidence="8">
    <location>
        <begin position="874"/>
        <end position="898"/>
    </location>
</feature>
<evidence type="ECO:0000256" key="2">
    <source>
        <dbReference type="ARBA" id="ARBA00022448"/>
    </source>
</evidence>
<feature type="transmembrane region" description="Helical" evidence="8">
    <location>
        <begin position="904"/>
        <end position="929"/>
    </location>
</feature>
<dbReference type="RefSeq" id="WP_282582805.1">
    <property type="nucleotide sequence ID" value="NZ_JAMOIM010000001.1"/>
</dbReference>